<feature type="compositionally biased region" description="Basic residues" evidence="1">
    <location>
        <begin position="376"/>
        <end position="385"/>
    </location>
</feature>
<organism evidence="2 3">
    <name type="scientific">Phytophthora ramorum</name>
    <name type="common">Sudden oak death agent</name>
    <dbReference type="NCBI Taxonomy" id="164328"/>
    <lineage>
        <taxon>Eukaryota</taxon>
        <taxon>Sar</taxon>
        <taxon>Stramenopiles</taxon>
        <taxon>Oomycota</taxon>
        <taxon>Peronosporomycetes</taxon>
        <taxon>Peronosporales</taxon>
        <taxon>Peronosporaceae</taxon>
        <taxon>Phytophthora</taxon>
    </lineage>
</organism>
<proteinExistence type="predicted"/>
<dbReference type="AlphaFoldDB" id="H3GWC1"/>
<dbReference type="eggNOG" id="ENOG502RB6P">
    <property type="taxonomic scope" value="Eukaryota"/>
</dbReference>
<evidence type="ECO:0000313" key="2">
    <source>
        <dbReference type="EnsemblProtists" id="Phyra81765"/>
    </source>
</evidence>
<dbReference type="HOGENOM" id="CLU_024723_0_0_1"/>
<evidence type="ECO:0000313" key="3">
    <source>
        <dbReference type="Proteomes" id="UP000005238"/>
    </source>
</evidence>
<evidence type="ECO:0000256" key="1">
    <source>
        <dbReference type="SAM" id="MobiDB-lite"/>
    </source>
</evidence>
<name>H3GWC1_PHYRM</name>
<feature type="compositionally biased region" description="Basic and acidic residues" evidence="1">
    <location>
        <begin position="269"/>
        <end position="278"/>
    </location>
</feature>
<accession>H3GWC1</accession>
<protein>
    <submittedName>
        <fullName evidence="2">Uncharacterized protein</fullName>
    </submittedName>
</protein>
<feature type="compositionally biased region" description="Acidic residues" evidence="1">
    <location>
        <begin position="257"/>
        <end position="268"/>
    </location>
</feature>
<sequence length="449" mass="50001">MASSAPAPTAGASEQTITFHNEQWTAEVARLLLEVDEGWVGFRNDAAWSWCDETYAVFAAVCRERQWPCNSEAACVTMMHALRTGAINMQLSSTTRSSDGCAQWSLAEMRELGAQMKRVVDGKSPTLRWAAQFLRFVEAMKATDVSYRVEDRTVEDFAARAGKYVPEPILMMIDPNQTKGKTRLKKTRRTRRSPTTQRRVTRGQAAAMEAAEPVESGDELLVPRRNTRANAARATTKKRGRIRSEESEGDSSYYDPMSEDEVECWEDDSALRESRPEEDSPPATQELTSQGELQPAREQLTSSTVDPGRSSLPETVVDEEKSDEATDRSGPSSAASRKRRQDAPAQNRASSRKDAAEGQAGSANGSQYGGTPTRQPSRKYQRVKRPTANDGNSNNGNCEPPHVFRSLNPYDRVGKPWGEFVVEVLLAERTARNEDELDYVQFVRGLYEI</sequence>
<dbReference type="EnsemblProtists" id="Phyra81765">
    <property type="protein sequence ID" value="Phyra81765"/>
    <property type="gene ID" value="Phyra81765"/>
</dbReference>
<dbReference type="EMBL" id="DS566060">
    <property type="status" value="NOT_ANNOTATED_CDS"/>
    <property type="molecule type" value="Genomic_DNA"/>
</dbReference>
<feature type="compositionally biased region" description="Basic residues" evidence="1">
    <location>
        <begin position="180"/>
        <end position="192"/>
    </location>
</feature>
<feature type="region of interest" description="Disordered" evidence="1">
    <location>
        <begin position="176"/>
        <end position="401"/>
    </location>
</feature>
<dbReference type="OMA" id="DEVECWE"/>
<feature type="compositionally biased region" description="Polar residues" evidence="1">
    <location>
        <begin position="282"/>
        <end position="292"/>
    </location>
</feature>
<dbReference type="VEuPathDB" id="FungiDB:KRP23_11728"/>
<dbReference type="Proteomes" id="UP000005238">
    <property type="component" value="Unassembled WGS sequence"/>
</dbReference>
<dbReference type="STRING" id="164328.H3GWC1"/>
<dbReference type="InParanoid" id="H3GWC1"/>
<feature type="compositionally biased region" description="Polar residues" evidence="1">
    <location>
        <begin position="361"/>
        <end position="375"/>
    </location>
</feature>
<reference evidence="3" key="1">
    <citation type="journal article" date="2006" name="Science">
        <title>Phytophthora genome sequences uncover evolutionary origins and mechanisms of pathogenesis.</title>
        <authorList>
            <person name="Tyler B.M."/>
            <person name="Tripathy S."/>
            <person name="Zhang X."/>
            <person name="Dehal P."/>
            <person name="Jiang R.H."/>
            <person name="Aerts A."/>
            <person name="Arredondo F.D."/>
            <person name="Baxter L."/>
            <person name="Bensasson D."/>
            <person name="Beynon J.L."/>
            <person name="Chapman J."/>
            <person name="Damasceno C.M."/>
            <person name="Dorrance A.E."/>
            <person name="Dou D."/>
            <person name="Dickerman A.W."/>
            <person name="Dubchak I.L."/>
            <person name="Garbelotto M."/>
            <person name="Gijzen M."/>
            <person name="Gordon S.G."/>
            <person name="Govers F."/>
            <person name="Grunwald N.J."/>
            <person name="Huang W."/>
            <person name="Ivors K.L."/>
            <person name="Jones R.W."/>
            <person name="Kamoun S."/>
            <person name="Krampis K."/>
            <person name="Lamour K.H."/>
            <person name="Lee M.K."/>
            <person name="McDonald W.H."/>
            <person name="Medina M."/>
            <person name="Meijer H.J."/>
            <person name="Nordberg E.K."/>
            <person name="Maclean D.J."/>
            <person name="Ospina-Giraldo M.D."/>
            <person name="Morris P.F."/>
            <person name="Phuntumart V."/>
            <person name="Putnam N.H."/>
            <person name="Rash S."/>
            <person name="Rose J.K."/>
            <person name="Sakihama Y."/>
            <person name="Salamov A.A."/>
            <person name="Savidor A."/>
            <person name="Scheuring C.F."/>
            <person name="Smith B.M."/>
            <person name="Sobral B.W."/>
            <person name="Terry A."/>
            <person name="Torto-Alalibo T.A."/>
            <person name="Win J."/>
            <person name="Xu Z."/>
            <person name="Zhang H."/>
            <person name="Grigoriev I.V."/>
            <person name="Rokhsar D.S."/>
            <person name="Boore J.L."/>
        </authorList>
    </citation>
    <scope>NUCLEOTIDE SEQUENCE [LARGE SCALE GENOMIC DNA]</scope>
    <source>
        <strain evidence="3">Pr102</strain>
    </source>
</reference>
<keyword evidence="3" id="KW-1185">Reference proteome</keyword>
<dbReference type="VEuPathDB" id="FungiDB:KRP22_10907"/>
<reference evidence="2" key="2">
    <citation type="submission" date="2015-06" db="UniProtKB">
        <authorList>
            <consortium name="EnsemblProtists"/>
        </authorList>
    </citation>
    <scope>IDENTIFICATION</scope>
    <source>
        <strain evidence="2">Pr102</strain>
    </source>
</reference>